<dbReference type="InterPro" id="IPR049598">
    <property type="entry name" value="HetP-like"/>
</dbReference>
<organism evidence="1 2">
    <name type="scientific">Okeanomitos corallinicola TIOX110</name>
    <dbReference type="NCBI Taxonomy" id="3133117"/>
    <lineage>
        <taxon>Bacteria</taxon>
        <taxon>Bacillati</taxon>
        <taxon>Cyanobacteriota</taxon>
        <taxon>Cyanophyceae</taxon>
        <taxon>Nostocales</taxon>
        <taxon>Aphanizomenonaceae</taxon>
        <taxon>Okeanomitos</taxon>
    </lineage>
</organism>
<gene>
    <name evidence="1" type="ORF">WJM97_16445</name>
</gene>
<proteinExistence type="predicted"/>
<sequence length="87" mass="10530">MIQENFPKHKQVDRVFKNSHFQEIIKAIILGKYAWACVLFLRFSGYDPLEYIPYETYEKLMYDNSLVHEDHQSCNHTKPKNTVFRIY</sequence>
<keyword evidence="2" id="KW-1185">Reference proteome</keyword>
<protein>
    <submittedName>
        <fullName evidence="1">HetP family heterocyst commitment protein</fullName>
    </submittedName>
</protein>
<dbReference type="NCBIfam" id="NF037966">
    <property type="entry name" value="HetP_family"/>
    <property type="match status" value="1"/>
</dbReference>
<accession>A0ABZ2UPM5</accession>
<reference evidence="1 2" key="1">
    <citation type="submission" date="2024-04" db="EMBL/GenBank/DDBJ databases">
        <title>Okeanomitos corallinicola gen. &amp; sp. nov. (Nostocales, Cyanobacteria), a new toxic marine heterocyst-forming cyanobacterium from a coral reef.</title>
        <authorList>
            <person name="Li H."/>
            <person name="Li R."/>
            <person name="Kang J."/>
            <person name="Hii K.S."/>
            <person name="Mohamed H.F."/>
            <person name="Xu X."/>
            <person name="Luo Z."/>
        </authorList>
    </citation>
    <scope>NUCLEOTIDE SEQUENCE [LARGE SCALE GENOMIC DNA]</scope>
    <source>
        <strain evidence="1 2">TIOX110</strain>
    </source>
</reference>
<dbReference type="RefSeq" id="WP_353929878.1">
    <property type="nucleotide sequence ID" value="NZ_CP150886.1"/>
</dbReference>
<evidence type="ECO:0000313" key="1">
    <source>
        <dbReference type="EMBL" id="WZB86964.1"/>
    </source>
</evidence>
<evidence type="ECO:0000313" key="2">
    <source>
        <dbReference type="Proteomes" id="UP001483337"/>
    </source>
</evidence>
<dbReference type="EMBL" id="CP150886">
    <property type="protein sequence ID" value="WZB86964.1"/>
    <property type="molecule type" value="Genomic_DNA"/>
</dbReference>
<dbReference type="Proteomes" id="UP001483337">
    <property type="component" value="Chromosome"/>
</dbReference>
<name>A0ABZ2UPM5_9CYAN</name>